<dbReference type="EMBL" id="CABVGX010000019">
    <property type="protein sequence ID" value="VVM90156.1"/>
    <property type="molecule type" value="Genomic_DNA"/>
</dbReference>
<protein>
    <submittedName>
        <fullName evidence="2">Uncharacterized protein</fullName>
    </submittedName>
</protein>
<gene>
    <name evidence="2" type="ORF">PS645_02735</name>
</gene>
<name>A0A5E6TA90_PSEFL</name>
<feature type="compositionally biased region" description="Basic and acidic residues" evidence="1">
    <location>
        <begin position="24"/>
        <end position="52"/>
    </location>
</feature>
<feature type="region of interest" description="Disordered" evidence="1">
    <location>
        <begin position="1"/>
        <end position="71"/>
    </location>
</feature>
<proteinExistence type="predicted"/>
<dbReference type="RefSeq" id="WP_150580910.1">
    <property type="nucleotide sequence ID" value="NZ_CABVGX010000019.1"/>
</dbReference>
<organism evidence="2 3">
    <name type="scientific">Pseudomonas fluorescens</name>
    <dbReference type="NCBI Taxonomy" id="294"/>
    <lineage>
        <taxon>Bacteria</taxon>
        <taxon>Pseudomonadati</taxon>
        <taxon>Pseudomonadota</taxon>
        <taxon>Gammaproteobacteria</taxon>
        <taxon>Pseudomonadales</taxon>
        <taxon>Pseudomonadaceae</taxon>
        <taxon>Pseudomonas</taxon>
    </lineage>
</organism>
<dbReference type="AlphaFoldDB" id="A0A5E6TA90"/>
<reference evidence="2 3" key="1">
    <citation type="submission" date="2019-09" db="EMBL/GenBank/DDBJ databases">
        <authorList>
            <person name="Chandra G."/>
            <person name="Truman W A."/>
        </authorList>
    </citation>
    <scope>NUCLEOTIDE SEQUENCE [LARGE SCALE GENOMIC DNA]</scope>
    <source>
        <strain evidence="2">PS645</strain>
    </source>
</reference>
<accession>A0A5E6TA90</accession>
<evidence type="ECO:0000313" key="3">
    <source>
        <dbReference type="Proteomes" id="UP000325607"/>
    </source>
</evidence>
<sequence length="71" mass="7615">MSDDSMFQGGTPNTNPDDPLTESGIDHDAPPGMDPSHDPAVTERPDDWKDPAAGEDMPPADEPSPLSDDRR</sequence>
<dbReference type="OrthoDB" id="7016871at2"/>
<dbReference type="Proteomes" id="UP000325607">
    <property type="component" value="Unassembled WGS sequence"/>
</dbReference>
<evidence type="ECO:0000256" key="1">
    <source>
        <dbReference type="SAM" id="MobiDB-lite"/>
    </source>
</evidence>
<evidence type="ECO:0000313" key="2">
    <source>
        <dbReference type="EMBL" id="VVM90156.1"/>
    </source>
</evidence>